<keyword evidence="2 8" id="KW-0820">tRNA-binding</keyword>
<keyword evidence="4 8" id="KW-0694">RNA-binding</keyword>
<evidence type="ECO:0000313" key="12">
    <source>
        <dbReference type="Proteomes" id="UP000051655"/>
    </source>
</evidence>
<keyword evidence="8" id="KW-0963">Cytoplasm</keyword>
<dbReference type="GO" id="GO:0006515">
    <property type="term" value="P:protein quality control for misfolded or incompletely synthesized proteins"/>
    <property type="evidence" value="ECO:0007669"/>
    <property type="project" value="UniProtKB-UniRule"/>
</dbReference>
<evidence type="ECO:0000256" key="3">
    <source>
        <dbReference type="ARBA" id="ARBA00022801"/>
    </source>
</evidence>
<evidence type="ECO:0000256" key="1">
    <source>
        <dbReference type="ARBA" id="ARBA00013260"/>
    </source>
</evidence>
<dbReference type="InterPro" id="IPR036416">
    <property type="entry name" value="Pept_tRNA_hydro_sf"/>
</dbReference>
<dbReference type="PROSITE" id="PS01195">
    <property type="entry name" value="PEPT_TRNA_HYDROL_1"/>
    <property type="match status" value="1"/>
</dbReference>
<dbReference type="InterPro" id="IPR001328">
    <property type="entry name" value="Pept_tRNA_hydro"/>
</dbReference>
<dbReference type="PROSITE" id="PS01196">
    <property type="entry name" value="PEPT_TRNA_HYDROL_2"/>
    <property type="match status" value="1"/>
</dbReference>
<comment type="caution">
    <text evidence="11">The sequence shown here is derived from an EMBL/GenBank/DDBJ whole genome shotgun (WGS) entry which is preliminary data.</text>
</comment>
<evidence type="ECO:0000256" key="4">
    <source>
        <dbReference type="ARBA" id="ARBA00022884"/>
    </source>
</evidence>
<comment type="subcellular location">
    <subcellularLocation>
        <location evidence="8">Cytoplasm</location>
    </subcellularLocation>
</comment>
<feature type="site" description="Discriminates between blocked and unblocked aminoacyl-tRNA" evidence="8">
    <location>
        <position position="27"/>
    </location>
</feature>
<dbReference type="EMBL" id="JQBP01000008">
    <property type="protein sequence ID" value="KRN74507.1"/>
    <property type="molecule type" value="Genomic_DNA"/>
</dbReference>
<evidence type="ECO:0000256" key="2">
    <source>
        <dbReference type="ARBA" id="ARBA00022555"/>
    </source>
</evidence>
<dbReference type="GO" id="GO:0000049">
    <property type="term" value="F:tRNA binding"/>
    <property type="evidence" value="ECO:0007669"/>
    <property type="project" value="UniProtKB-UniRule"/>
</dbReference>
<dbReference type="SUPFAM" id="SSF53178">
    <property type="entry name" value="Peptidyl-tRNA hydrolase-like"/>
    <property type="match status" value="1"/>
</dbReference>
<keyword evidence="3 8" id="KW-0378">Hydrolase</keyword>
<gene>
    <name evidence="8" type="primary">pth</name>
    <name evidence="11" type="ORF">IV73_GL001243</name>
</gene>
<evidence type="ECO:0000256" key="6">
    <source>
        <dbReference type="ARBA" id="ARBA00048707"/>
    </source>
</evidence>
<dbReference type="Proteomes" id="UP000051655">
    <property type="component" value="Unassembled WGS sequence"/>
</dbReference>
<protein>
    <recommendedName>
        <fullName evidence="7 8">Peptidyl-tRNA hydrolase</fullName>
        <shortName evidence="8">Pth</shortName>
        <ecNumber evidence="1 8">3.1.1.29</ecNumber>
    </recommendedName>
</protein>
<comment type="function">
    <text evidence="8">Hydrolyzes ribosome-free peptidyl-tRNAs (with 1 or more amino acids incorporated), which drop off the ribosome during protein synthesis, or as a result of ribosome stalling.</text>
</comment>
<dbReference type="GO" id="GO:0004045">
    <property type="term" value="F:peptidyl-tRNA hydrolase activity"/>
    <property type="evidence" value="ECO:0007669"/>
    <property type="project" value="UniProtKB-UniRule"/>
</dbReference>
<dbReference type="PATRIC" id="fig|1616.3.peg.1276"/>
<dbReference type="Pfam" id="PF01195">
    <property type="entry name" value="Pept_tRNA_hydro"/>
    <property type="match status" value="1"/>
</dbReference>
<accession>A0A0R2JB63</accession>
<dbReference type="Gene3D" id="3.40.50.1470">
    <property type="entry name" value="Peptidyl-tRNA hydrolase"/>
    <property type="match status" value="1"/>
</dbReference>
<feature type="active site" description="Proton acceptor" evidence="8">
    <location>
        <position position="37"/>
    </location>
</feature>
<dbReference type="GO" id="GO:0005737">
    <property type="term" value="C:cytoplasm"/>
    <property type="evidence" value="ECO:0007669"/>
    <property type="project" value="UniProtKB-SubCell"/>
</dbReference>
<reference evidence="11 12" key="1">
    <citation type="journal article" date="2015" name="Genome Announc.">
        <title>Expanding the biotechnology potential of lactobacilli through comparative genomics of 213 strains and associated genera.</title>
        <authorList>
            <person name="Sun Z."/>
            <person name="Harris H.M."/>
            <person name="McCann A."/>
            <person name="Guo C."/>
            <person name="Argimon S."/>
            <person name="Zhang W."/>
            <person name="Yang X."/>
            <person name="Jeffery I.B."/>
            <person name="Cooney J.C."/>
            <person name="Kagawa T.F."/>
            <person name="Liu W."/>
            <person name="Song Y."/>
            <person name="Salvetti E."/>
            <person name="Wrobel A."/>
            <person name="Rasinkangas P."/>
            <person name="Parkhill J."/>
            <person name="Rea M.C."/>
            <person name="O'Sullivan O."/>
            <person name="Ritari J."/>
            <person name="Douillard F.P."/>
            <person name="Paul Ross R."/>
            <person name="Yang R."/>
            <person name="Briner A.E."/>
            <person name="Felis G.E."/>
            <person name="de Vos W.M."/>
            <person name="Barrangou R."/>
            <person name="Klaenhammer T.R."/>
            <person name="Caufield P.W."/>
            <person name="Cui Y."/>
            <person name="Zhang H."/>
            <person name="O'Toole P.W."/>
        </authorList>
    </citation>
    <scope>NUCLEOTIDE SEQUENCE [LARGE SCALE GENOMIC DNA]</scope>
    <source>
        <strain evidence="11 12">DSM 20593</strain>
    </source>
</reference>
<feature type="site" description="Stabilizes the basic form of H active site to accept a proton" evidence="8">
    <location>
        <position position="110"/>
    </location>
</feature>
<feature type="binding site" evidence="8">
    <location>
        <position position="85"/>
    </location>
    <ligand>
        <name>tRNA</name>
        <dbReference type="ChEBI" id="CHEBI:17843"/>
    </ligand>
</feature>
<evidence type="ECO:0000256" key="7">
    <source>
        <dbReference type="ARBA" id="ARBA00050038"/>
    </source>
</evidence>
<organism evidence="11 12">
    <name type="scientific">Weissella kandleri</name>
    <dbReference type="NCBI Taxonomy" id="1616"/>
    <lineage>
        <taxon>Bacteria</taxon>
        <taxon>Bacillati</taxon>
        <taxon>Bacillota</taxon>
        <taxon>Bacilli</taxon>
        <taxon>Lactobacillales</taxon>
        <taxon>Lactobacillaceae</taxon>
        <taxon>Weissella</taxon>
    </lineage>
</organism>
<feature type="binding site" evidence="8">
    <location>
        <position position="32"/>
    </location>
    <ligand>
        <name>tRNA</name>
        <dbReference type="ChEBI" id="CHEBI:17843"/>
    </ligand>
</feature>
<comment type="catalytic activity">
    <reaction evidence="6 8 9">
        <text>an N-acyl-L-alpha-aminoacyl-tRNA + H2O = an N-acyl-L-amino acid + a tRNA + H(+)</text>
        <dbReference type="Rhea" id="RHEA:54448"/>
        <dbReference type="Rhea" id="RHEA-COMP:10123"/>
        <dbReference type="Rhea" id="RHEA-COMP:13883"/>
        <dbReference type="ChEBI" id="CHEBI:15377"/>
        <dbReference type="ChEBI" id="CHEBI:15378"/>
        <dbReference type="ChEBI" id="CHEBI:59874"/>
        <dbReference type="ChEBI" id="CHEBI:78442"/>
        <dbReference type="ChEBI" id="CHEBI:138191"/>
        <dbReference type="EC" id="3.1.1.29"/>
    </reaction>
</comment>
<dbReference type="PANTHER" id="PTHR17224:SF1">
    <property type="entry name" value="PEPTIDYL-TRNA HYDROLASE"/>
    <property type="match status" value="1"/>
</dbReference>
<comment type="similarity">
    <text evidence="5 8 10">Belongs to the PTH family.</text>
</comment>
<dbReference type="CDD" id="cd00462">
    <property type="entry name" value="PTH"/>
    <property type="match status" value="1"/>
</dbReference>
<feature type="binding site" evidence="8">
    <location>
        <position position="131"/>
    </location>
    <ligand>
        <name>tRNA</name>
        <dbReference type="ChEBI" id="CHEBI:17843"/>
    </ligand>
</feature>
<dbReference type="NCBIfam" id="TIGR00447">
    <property type="entry name" value="pth"/>
    <property type="match status" value="1"/>
</dbReference>
<feature type="binding site" evidence="8">
    <location>
        <position position="83"/>
    </location>
    <ligand>
        <name>tRNA</name>
        <dbReference type="ChEBI" id="CHEBI:17843"/>
    </ligand>
</feature>
<proteinExistence type="inferred from homology"/>
<dbReference type="STRING" id="1616.IV73_GL001243"/>
<comment type="subunit">
    <text evidence="8">Monomer.</text>
</comment>
<dbReference type="HAMAP" id="MF_00083">
    <property type="entry name" value="Pept_tRNA_hydro_bact"/>
    <property type="match status" value="1"/>
</dbReference>
<evidence type="ECO:0000256" key="8">
    <source>
        <dbReference type="HAMAP-Rule" id="MF_00083"/>
    </source>
</evidence>
<sequence length="206" mass="22870">MGSYGTQPQNYLESKGKKMKIIVGLGNIGKKYDQTRHNIGFMTVDAMADKLGLTFKQEANHQALIATGLVNNEKVLLVKPTTYMNLSGETVGSLVRYYQLDLADLLVIQDDMDMELGRLRLRTKGSAGGHNGIKSIIAHLKTSEFNRLKFGIAHPKHEQQAVVNFVLGKFNAEDMITVQASLDRAVEIMEAFCQGTSMSELMNQFN</sequence>
<dbReference type="EC" id="3.1.1.29" evidence="1 8"/>
<dbReference type="FunFam" id="3.40.50.1470:FF:000001">
    <property type="entry name" value="Peptidyl-tRNA hydrolase"/>
    <property type="match status" value="1"/>
</dbReference>
<keyword evidence="12" id="KW-1185">Reference proteome</keyword>
<name>A0A0R2JB63_9LACO</name>
<evidence type="ECO:0000256" key="10">
    <source>
        <dbReference type="RuleBase" id="RU004320"/>
    </source>
</evidence>
<evidence type="ECO:0000256" key="5">
    <source>
        <dbReference type="ARBA" id="ARBA00038063"/>
    </source>
</evidence>
<evidence type="ECO:0000313" key="11">
    <source>
        <dbReference type="EMBL" id="KRN74507.1"/>
    </source>
</evidence>
<comment type="function">
    <text evidence="8">Catalyzes the release of premature peptidyl moieties from peptidyl-tRNA molecules trapped in stalled 50S ribosomal subunits, and thus maintains levels of free tRNAs and 50S ribosomes.</text>
</comment>
<dbReference type="GO" id="GO:0072344">
    <property type="term" value="P:rescue of stalled ribosome"/>
    <property type="evidence" value="ECO:0007669"/>
    <property type="project" value="UniProtKB-UniRule"/>
</dbReference>
<dbReference type="PANTHER" id="PTHR17224">
    <property type="entry name" value="PEPTIDYL-TRNA HYDROLASE"/>
    <property type="match status" value="1"/>
</dbReference>
<dbReference type="AlphaFoldDB" id="A0A0R2JB63"/>
<evidence type="ECO:0000256" key="9">
    <source>
        <dbReference type="RuleBase" id="RU000673"/>
    </source>
</evidence>
<dbReference type="InterPro" id="IPR018171">
    <property type="entry name" value="Pept_tRNA_hydro_CS"/>
</dbReference>